<evidence type="ECO:0000313" key="1">
    <source>
        <dbReference type="EMBL" id="WNK23048.1"/>
    </source>
</evidence>
<organism evidence="1 2">
    <name type="scientific">Providencia hangzhouensis</name>
    <dbReference type="NCBI Taxonomy" id="3031799"/>
    <lineage>
        <taxon>Bacteria</taxon>
        <taxon>Pseudomonadati</taxon>
        <taxon>Pseudomonadota</taxon>
        <taxon>Gammaproteobacteria</taxon>
        <taxon>Enterobacterales</taxon>
        <taxon>Morganellaceae</taxon>
        <taxon>Providencia</taxon>
    </lineage>
</organism>
<dbReference type="EMBL" id="CP135052">
    <property type="protein sequence ID" value="WNK23048.1"/>
    <property type="molecule type" value="Genomic_DNA"/>
</dbReference>
<name>A0ABY9Z5S0_9GAMM</name>
<sequence>MVNMAFGALGLKLFERIITNLANDEVLRGKFEENGKSVMDFLQVNLGKVSKRSESEEIFLAINSSNKQDKETLCEIVAVITTLFTTCKIERGAQIGGTLLAEFGDKVYPHIAERELRYKLPVNAGIKRKAYNMAMNDFDNIMKENDISDISELREKMKDMSLSSGSFGAANSSIAAIPLGFDFFASLLGNVLSLFKTK</sequence>
<protein>
    <submittedName>
        <fullName evidence="1">Uncharacterized protein</fullName>
    </submittedName>
</protein>
<dbReference type="Proteomes" id="UP001163184">
    <property type="component" value="Chromosome"/>
</dbReference>
<keyword evidence="2" id="KW-1185">Reference proteome</keyword>
<gene>
    <name evidence="1" type="ORF">PZ638_13960</name>
</gene>
<evidence type="ECO:0000313" key="2">
    <source>
        <dbReference type="Proteomes" id="UP001163184"/>
    </source>
</evidence>
<accession>A0ABY9Z5S0</accession>
<dbReference type="GeneID" id="92275585"/>
<reference evidence="1" key="1">
    <citation type="journal article" date="2023" name="Microbiol. Spectr.">
        <title>Whole-genome sequencing provides insights into a novel species: Providencia hangzhouensis associated with urinary tract infections.</title>
        <authorList>
            <person name="Dong X."/>
            <person name="Yu Y."/>
            <person name="Liu J."/>
            <person name="Cao D."/>
            <person name="Xiang Y."/>
            <person name="Bi K."/>
            <person name="Yuan X."/>
            <person name="Li S."/>
            <person name="Wu T."/>
            <person name="Zhang Y."/>
        </authorList>
    </citation>
    <scope>NUCLEOTIDE SEQUENCE</scope>
    <source>
        <strain evidence="1">PR-310</strain>
    </source>
</reference>
<proteinExistence type="predicted"/>
<dbReference type="RefSeq" id="WP_272674321.1">
    <property type="nucleotide sequence ID" value="NZ_CP135052.1"/>
</dbReference>